<keyword evidence="2" id="KW-1185">Reference proteome</keyword>
<comment type="caution">
    <text evidence="1">The sequence shown here is derived from an EMBL/GenBank/DDBJ whole genome shotgun (WGS) entry which is preliminary data.</text>
</comment>
<reference evidence="1 2" key="1">
    <citation type="journal article" date="2022" name="DNA Res.">
        <title>Chromosomal-level genome assembly of the orchid tree Bauhinia variegata (Leguminosae; Cercidoideae) supports the allotetraploid origin hypothesis of Bauhinia.</title>
        <authorList>
            <person name="Zhong Y."/>
            <person name="Chen Y."/>
            <person name="Zheng D."/>
            <person name="Pang J."/>
            <person name="Liu Y."/>
            <person name="Luo S."/>
            <person name="Meng S."/>
            <person name="Qian L."/>
            <person name="Wei D."/>
            <person name="Dai S."/>
            <person name="Zhou R."/>
        </authorList>
    </citation>
    <scope>NUCLEOTIDE SEQUENCE [LARGE SCALE GENOMIC DNA]</scope>
    <source>
        <strain evidence="1">BV-YZ2020</strain>
    </source>
</reference>
<accession>A0ACB9KUB8</accession>
<sequence length="191" mass="21633">MYNVACVEDSPKFQIQECIERKMGQSLKKLAPGSEEKKLKEIGPIIDKFYDDHFAPFKDATYSVKKLTKEWSSAEFYRAVCCAVEKINEKLGNTQFRVPTTDALREAYHKHHQGKGRSLTREEFQKILEEVITDTGFTGIGAKDTLLYIFGVPVTALFLKQRVMPQALPNEIFIPGVTSVTVLVLAMLNKI</sequence>
<proteinExistence type="predicted"/>
<organism evidence="1 2">
    <name type="scientific">Bauhinia variegata</name>
    <name type="common">Purple orchid tree</name>
    <name type="synonym">Phanera variegata</name>
    <dbReference type="NCBI Taxonomy" id="167791"/>
    <lineage>
        <taxon>Eukaryota</taxon>
        <taxon>Viridiplantae</taxon>
        <taxon>Streptophyta</taxon>
        <taxon>Embryophyta</taxon>
        <taxon>Tracheophyta</taxon>
        <taxon>Spermatophyta</taxon>
        <taxon>Magnoliopsida</taxon>
        <taxon>eudicotyledons</taxon>
        <taxon>Gunneridae</taxon>
        <taxon>Pentapetalae</taxon>
        <taxon>rosids</taxon>
        <taxon>fabids</taxon>
        <taxon>Fabales</taxon>
        <taxon>Fabaceae</taxon>
        <taxon>Cercidoideae</taxon>
        <taxon>Cercideae</taxon>
        <taxon>Bauhiniinae</taxon>
        <taxon>Bauhinia</taxon>
    </lineage>
</organism>
<dbReference type="Proteomes" id="UP000828941">
    <property type="component" value="Chromosome 13"/>
</dbReference>
<gene>
    <name evidence="1" type="ORF">L6164_034209</name>
</gene>
<name>A0ACB9KUB8_BAUVA</name>
<protein>
    <submittedName>
        <fullName evidence="1">Uncharacterized protein</fullName>
    </submittedName>
</protein>
<evidence type="ECO:0000313" key="1">
    <source>
        <dbReference type="EMBL" id="KAI4300882.1"/>
    </source>
</evidence>
<evidence type="ECO:0000313" key="2">
    <source>
        <dbReference type="Proteomes" id="UP000828941"/>
    </source>
</evidence>
<dbReference type="EMBL" id="CM039438">
    <property type="protein sequence ID" value="KAI4300882.1"/>
    <property type="molecule type" value="Genomic_DNA"/>
</dbReference>